<dbReference type="OrthoDB" id="6214398at2759"/>
<keyword evidence="2" id="KW-0812">Transmembrane</keyword>
<keyword evidence="3" id="KW-1185">Reference proteome</keyword>
<keyword evidence="1" id="KW-0175">Coiled coil</keyword>
<feature type="transmembrane region" description="Helical" evidence="2">
    <location>
        <begin position="6"/>
        <end position="24"/>
    </location>
</feature>
<dbReference type="GeneID" id="111138354"/>
<protein>
    <submittedName>
        <fullName evidence="4">Uncharacterized protein LOC111138354</fullName>
    </submittedName>
</protein>
<proteinExistence type="predicted"/>
<dbReference type="KEGG" id="cvn:111138354"/>
<name>A0A8B8F160_CRAVI</name>
<reference evidence="4" key="1">
    <citation type="submission" date="2025-08" db="UniProtKB">
        <authorList>
            <consortium name="RefSeq"/>
        </authorList>
    </citation>
    <scope>IDENTIFICATION</scope>
    <source>
        <tissue evidence="4">Whole sample</tissue>
    </source>
</reference>
<organism evidence="3 4">
    <name type="scientific">Crassostrea virginica</name>
    <name type="common">Eastern oyster</name>
    <dbReference type="NCBI Taxonomy" id="6565"/>
    <lineage>
        <taxon>Eukaryota</taxon>
        <taxon>Metazoa</taxon>
        <taxon>Spiralia</taxon>
        <taxon>Lophotrochozoa</taxon>
        <taxon>Mollusca</taxon>
        <taxon>Bivalvia</taxon>
        <taxon>Autobranchia</taxon>
        <taxon>Pteriomorphia</taxon>
        <taxon>Ostreida</taxon>
        <taxon>Ostreoidea</taxon>
        <taxon>Ostreidae</taxon>
        <taxon>Crassostrea</taxon>
    </lineage>
</organism>
<gene>
    <name evidence="4" type="primary">LOC111138354</name>
</gene>
<keyword evidence="2" id="KW-0472">Membrane</keyword>
<dbReference type="RefSeq" id="XP_022345989.1">
    <property type="nucleotide sequence ID" value="XM_022490281.1"/>
</dbReference>
<dbReference type="Proteomes" id="UP000694844">
    <property type="component" value="Chromosome 5"/>
</dbReference>
<feature type="coiled-coil region" evidence="1">
    <location>
        <begin position="94"/>
        <end position="135"/>
    </location>
</feature>
<evidence type="ECO:0000313" key="3">
    <source>
        <dbReference type="Proteomes" id="UP000694844"/>
    </source>
</evidence>
<evidence type="ECO:0000313" key="4">
    <source>
        <dbReference type="RefSeq" id="XP_022345989.1"/>
    </source>
</evidence>
<evidence type="ECO:0000256" key="1">
    <source>
        <dbReference type="SAM" id="Coils"/>
    </source>
</evidence>
<feature type="coiled-coil region" evidence="1">
    <location>
        <begin position="34"/>
        <end position="61"/>
    </location>
</feature>
<evidence type="ECO:0000256" key="2">
    <source>
        <dbReference type="SAM" id="Phobius"/>
    </source>
</evidence>
<dbReference type="Gene3D" id="1.10.287.1490">
    <property type="match status" value="1"/>
</dbReference>
<accession>A0A8B8F160</accession>
<sequence>MSYIWTFFVVFLAYIVFEFIVKVVDQNRKFELYEISLKNELNGLKKENEDLRKDIDFLLKRQRTFHEDVEKIKGEANRRESEIDDIVSFYKDNINDLIRQGKTVNRENENLQKEVNRLQLQQEIAKLKIDTLTDKSKANEDIFEEFKSGFKFFNEVLKTSLKEIESLVNQVTIMDDELGRLGEDIKSISAELYILQKEMGHIRHNAHQNDKKRYSGGRVILNAIRSGVNFIVNKLVDYIIGGISSVFILS</sequence>
<keyword evidence="2" id="KW-1133">Transmembrane helix</keyword>
<dbReference type="AlphaFoldDB" id="A0A8B8F160"/>